<organism evidence="1 2">
    <name type="scientific">Pyropia yezoensis</name>
    <name type="common">Susabi-nori</name>
    <name type="synonym">Porphyra yezoensis</name>
    <dbReference type="NCBI Taxonomy" id="2788"/>
    <lineage>
        <taxon>Eukaryota</taxon>
        <taxon>Rhodophyta</taxon>
        <taxon>Bangiophyceae</taxon>
        <taxon>Bangiales</taxon>
        <taxon>Bangiaceae</taxon>
        <taxon>Pyropia</taxon>
    </lineage>
</organism>
<proteinExistence type="predicted"/>
<sequence>MPSPTSTGGCSPPLRRPPRRSCRRSFCFCVCAPAREPTTGSPRCRWCGVRAWRGPSTATRGGSCWPRCATRGTAPPRERRWWAVRLSPQKWGGWASGGGRLCCRRRRWHSGWMPCVPVPPTPRTSPPSEPTCCGRRWRRRTAASCCRPRLARALPPASRRPARLLAALVASPGGLRSGAVPQRPVGDGGGEGLLRDATCLTPPAGRRRGRPPGRPQTLLCRGRRLPPLRRLVVLAPLRRPPPSVQRASRPLAEDAPHERWWGWGPDGEEAEFKWVVPVGPPLPPTPPPLSSRPLPPPTAASKALCGGLLELLAAQQAHCAAPTSGVLWARPRRAPPARTRRGSDPLAPQVRAPASPSLPCGAGATPGTPADGLHGPAPHTPVSWRGLLLGGEEVRVSQREFSMPAHAAVRASIYAELGLWQRACMAACQGYGAATWLAALPIPGAGGKAITGVAMRMAVRLWLGVAPRSVPPAARCRCGAAADAAGRHCFGACPEQRPRQMLLHNHIVHQVAGALRQADEWWEVAVEVGLDKDRASRRPDLRATRAVGGEVAWLDVSVASPTSSVLAPRMAGTPLAPVVAQTREGVKVGHYARLLSTGPPANTFSPLMWEVFGRLGPASAAWLKDALGGPRQATARARLLSAISVALWRSNARAVADWCARCFGVPDPSEVGCESVGISFGE</sequence>
<accession>A0ACC3BJK9</accession>
<evidence type="ECO:0000313" key="1">
    <source>
        <dbReference type="EMBL" id="KAK1858169.1"/>
    </source>
</evidence>
<protein>
    <submittedName>
        <fullName evidence="1">Uncharacterized protein</fullName>
    </submittedName>
</protein>
<evidence type="ECO:0000313" key="2">
    <source>
        <dbReference type="Proteomes" id="UP000798662"/>
    </source>
</evidence>
<keyword evidence="2" id="KW-1185">Reference proteome</keyword>
<dbReference type="Proteomes" id="UP000798662">
    <property type="component" value="Chromosome 1"/>
</dbReference>
<comment type="caution">
    <text evidence="1">The sequence shown here is derived from an EMBL/GenBank/DDBJ whole genome shotgun (WGS) entry which is preliminary data.</text>
</comment>
<reference evidence="1" key="1">
    <citation type="submission" date="2019-11" db="EMBL/GenBank/DDBJ databases">
        <title>Nori genome reveals adaptations in red seaweeds to the harsh intertidal environment.</title>
        <authorList>
            <person name="Wang D."/>
            <person name="Mao Y."/>
        </authorList>
    </citation>
    <scope>NUCLEOTIDE SEQUENCE</scope>
    <source>
        <tissue evidence="1">Gametophyte</tissue>
    </source>
</reference>
<name>A0ACC3BJK9_PYRYE</name>
<gene>
    <name evidence="1" type="ORF">I4F81_000780</name>
</gene>
<dbReference type="EMBL" id="CM020618">
    <property type="protein sequence ID" value="KAK1858169.1"/>
    <property type="molecule type" value="Genomic_DNA"/>
</dbReference>